<evidence type="ECO:0000313" key="3">
    <source>
        <dbReference type="EMBL" id="KAG5942783.1"/>
    </source>
</evidence>
<dbReference type="Pfam" id="PF00646">
    <property type="entry name" value="F-box"/>
    <property type="match status" value="1"/>
</dbReference>
<dbReference type="InterPro" id="IPR001810">
    <property type="entry name" value="F-box_dom"/>
</dbReference>
<accession>A0A9P7MG99</accession>
<dbReference type="OrthoDB" id="2687876at2759"/>
<protein>
    <recommendedName>
        <fullName evidence="2">F-box domain-containing protein</fullName>
    </recommendedName>
</protein>
<dbReference type="EMBL" id="SRPO01000076">
    <property type="protein sequence ID" value="KAG5942783.1"/>
    <property type="molecule type" value="Genomic_DNA"/>
</dbReference>
<evidence type="ECO:0000259" key="2">
    <source>
        <dbReference type="PROSITE" id="PS50181"/>
    </source>
</evidence>
<dbReference type="PROSITE" id="PS50181">
    <property type="entry name" value="FBOX"/>
    <property type="match status" value="1"/>
</dbReference>
<feature type="region of interest" description="Disordered" evidence="1">
    <location>
        <begin position="320"/>
        <end position="349"/>
    </location>
</feature>
<name>A0A9P7MG99_9HYPO</name>
<dbReference type="SUPFAM" id="SSF81383">
    <property type="entry name" value="F-box domain"/>
    <property type="match status" value="1"/>
</dbReference>
<keyword evidence="4" id="KW-1185">Reference proteome</keyword>
<reference evidence="3 4" key="1">
    <citation type="journal article" date="2020" name="bioRxiv">
        <title>Whole genome comparisons of ergot fungi reveals the divergence and evolution of species within the genus Claviceps are the result of varying mechanisms driving genome evolution and host range expansion.</title>
        <authorList>
            <person name="Wyka S.A."/>
            <person name="Mondo S.J."/>
            <person name="Liu M."/>
            <person name="Dettman J."/>
            <person name="Nalam V."/>
            <person name="Broders K.D."/>
        </authorList>
    </citation>
    <scope>NUCLEOTIDE SEQUENCE [LARGE SCALE GENOMIC DNA]</scope>
    <source>
        <strain evidence="3 4">CCC 1485</strain>
    </source>
</reference>
<sequence length="349" mass="39547">MAYPGQLDGSTYRKQNIRDNTLDNAQLETQCPLDNIRTAERSIPACQSAGQLDQLPAELLVIVLLYLDVPSLTNLRRVNRRAMDIVDSVPQYAALIKHCPNIVRAILSIKADAFDCNVLYKTLSTFSCSTCERFGDHLYLIDCRRVCYHCFTERLEYFPLTVGRASKLVNYDMVQRSKATSSRQYLRVANIPSIQSLPGQYCTAWADKGGNWARKRLQLFDRGAVIRDLNGCGLPKIDNTTREPLRFMAIITAPYLIDFGRQADWGYFCVGCLDELRKTGRHFRTKYTREGISEHMARYGPVKKMSIIPGRYLHVKLNGEQDPMTGGTPRTRGQCHGTTYQAPGETKDV</sequence>
<dbReference type="InterPro" id="IPR036047">
    <property type="entry name" value="F-box-like_dom_sf"/>
</dbReference>
<dbReference type="AlphaFoldDB" id="A0A9P7MG99"/>
<dbReference type="Proteomes" id="UP000706124">
    <property type="component" value="Unassembled WGS sequence"/>
</dbReference>
<organism evidence="3 4">
    <name type="scientific">Claviceps pazoutovae</name>
    <dbReference type="NCBI Taxonomy" id="1649127"/>
    <lineage>
        <taxon>Eukaryota</taxon>
        <taxon>Fungi</taxon>
        <taxon>Dikarya</taxon>
        <taxon>Ascomycota</taxon>
        <taxon>Pezizomycotina</taxon>
        <taxon>Sordariomycetes</taxon>
        <taxon>Hypocreomycetidae</taxon>
        <taxon>Hypocreales</taxon>
        <taxon>Clavicipitaceae</taxon>
        <taxon>Claviceps</taxon>
    </lineage>
</organism>
<feature type="domain" description="F-box" evidence="2">
    <location>
        <begin position="49"/>
        <end position="95"/>
    </location>
</feature>
<comment type="caution">
    <text evidence="3">The sequence shown here is derived from an EMBL/GenBank/DDBJ whole genome shotgun (WGS) entry which is preliminary data.</text>
</comment>
<evidence type="ECO:0000313" key="4">
    <source>
        <dbReference type="Proteomes" id="UP000706124"/>
    </source>
</evidence>
<gene>
    <name evidence="3" type="ORF">E4U60_007112</name>
</gene>
<evidence type="ECO:0000256" key="1">
    <source>
        <dbReference type="SAM" id="MobiDB-lite"/>
    </source>
</evidence>
<proteinExistence type="predicted"/>